<dbReference type="RefSeq" id="WP_150354751.1">
    <property type="nucleotide sequence ID" value="NZ_JAFEJW010000040.1"/>
</dbReference>
<feature type="transmembrane region" description="Helical" evidence="1">
    <location>
        <begin position="12"/>
        <end position="31"/>
    </location>
</feature>
<sequence>MLLYLIRSIIDLLIDAYMLILFIRMILDWVSVLSPRWYPRGVVSTLVAAVYNVTEPPLRWLRRYIRPIPMGPMYFDVSFMVLWFGLIVLRMII</sequence>
<dbReference type="InterPro" id="IPR003425">
    <property type="entry name" value="CCB3/YggT"/>
</dbReference>
<evidence type="ECO:0000256" key="1">
    <source>
        <dbReference type="SAM" id="Phobius"/>
    </source>
</evidence>
<dbReference type="EMBL" id="RZNZ01000019">
    <property type="protein sequence ID" value="KAA8816891.1"/>
    <property type="molecule type" value="Genomic_DNA"/>
</dbReference>
<organism evidence="3 4">
    <name type="scientific">Bifidobacterium vespertilionis</name>
    <dbReference type="NCBI Taxonomy" id="2562524"/>
    <lineage>
        <taxon>Bacteria</taxon>
        <taxon>Bacillati</taxon>
        <taxon>Actinomycetota</taxon>
        <taxon>Actinomycetes</taxon>
        <taxon>Bifidobacteriales</taxon>
        <taxon>Bifidobacteriaceae</taxon>
        <taxon>Bifidobacterium</taxon>
    </lineage>
</organism>
<accession>A0A5J5DT54</accession>
<dbReference type="EMBL" id="RZOA01000022">
    <property type="protein sequence ID" value="KAA8821890.1"/>
    <property type="molecule type" value="Genomic_DNA"/>
</dbReference>
<gene>
    <name evidence="3" type="ORF">EM848_09830</name>
    <name evidence="2" type="ORF">EMO90_11070</name>
</gene>
<keyword evidence="1" id="KW-1133">Transmembrane helix</keyword>
<evidence type="ECO:0000313" key="5">
    <source>
        <dbReference type="Proteomes" id="UP000374630"/>
    </source>
</evidence>
<dbReference type="Proteomes" id="UP000374630">
    <property type="component" value="Unassembled WGS sequence"/>
</dbReference>
<reference evidence="4 5" key="1">
    <citation type="journal article" date="2019" name="Syst. Appl. Microbiol.">
        <title>Characterization of Bifidobacterium species in feaces of the Egyptian fruit bat: Description of B. vespertilionis sp. nov. and B. rousetti sp. nov.</title>
        <authorList>
            <person name="Modesto M."/>
            <person name="Satti M."/>
            <person name="Watanabe K."/>
            <person name="Puglisi E."/>
            <person name="Morelli L."/>
            <person name="Huang C.-H."/>
            <person name="Liou J.-S."/>
            <person name="Miyashita M."/>
            <person name="Tamura T."/>
            <person name="Saito S."/>
            <person name="Mori K."/>
            <person name="Huang L."/>
            <person name="Sciavilla P."/>
            <person name="Sandri C."/>
            <person name="Spiezio C."/>
            <person name="Vitali F."/>
            <person name="Cavalieri D."/>
            <person name="Perpetuini G."/>
            <person name="Tofalo R."/>
            <person name="Bonetti A."/>
            <person name="Arita M."/>
            <person name="Mattarelli P."/>
        </authorList>
    </citation>
    <scope>NUCLEOTIDE SEQUENCE [LARGE SCALE GENOMIC DNA]</scope>
    <source>
        <strain evidence="2 5">RST16</strain>
        <strain evidence="3 4">RST8</strain>
    </source>
</reference>
<name>A0A5J5DT54_9BIFI</name>
<comment type="caution">
    <text evidence="3">The sequence shown here is derived from an EMBL/GenBank/DDBJ whole genome shotgun (WGS) entry which is preliminary data.</text>
</comment>
<keyword evidence="5" id="KW-1185">Reference proteome</keyword>
<keyword evidence="1" id="KW-0472">Membrane</keyword>
<dbReference type="Proteomes" id="UP000345527">
    <property type="component" value="Unassembled WGS sequence"/>
</dbReference>
<evidence type="ECO:0000313" key="3">
    <source>
        <dbReference type="EMBL" id="KAA8821890.1"/>
    </source>
</evidence>
<feature type="transmembrane region" description="Helical" evidence="1">
    <location>
        <begin position="74"/>
        <end position="92"/>
    </location>
</feature>
<dbReference type="GO" id="GO:0016020">
    <property type="term" value="C:membrane"/>
    <property type="evidence" value="ECO:0007669"/>
    <property type="project" value="InterPro"/>
</dbReference>
<dbReference type="Pfam" id="PF02325">
    <property type="entry name" value="CCB3_YggT"/>
    <property type="match status" value="1"/>
</dbReference>
<keyword evidence="1" id="KW-0812">Transmembrane</keyword>
<protein>
    <submittedName>
        <fullName evidence="3">YggT family protein</fullName>
    </submittedName>
</protein>
<evidence type="ECO:0000313" key="2">
    <source>
        <dbReference type="EMBL" id="KAA8816891.1"/>
    </source>
</evidence>
<evidence type="ECO:0000313" key="4">
    <source>
        <dbReference type="Proteomes" id="UP000345527"/>
    </source>
</evidence>
<dbReference type="OrthoDB" id="3216131at2"/>
<dbReference type="AlphaFoldDB" id="A0A5J5DT54"/>
<proteinExistence type="predicted"/>